<gene>
    <name evidence="1" type="ORF">NDU88_004330</name>
</gene>
<organism evidence="1 2">
    <name type="scientific">Pleurodeles waltl</name>
    <name type="common">Iberian ribbed newt</name>
    <dbReference type="NCBI Taxonomy" id="8319"/>
    <lineage>
        <taxon>Eukaryota</taxon>
        <taxon>Metazoa</taxon>
        <taxon>Chordata</taxon>
        <taxon>Craniata</taxon>
        <taxon>Vertebrata</taxon>
        <taxon>Euteleostomi</taxon>
        <taxon>Amphibia</taxon>
        <taxon>Batrachia</taxon>
        <taxon>Caudata</taxon>
        <taxon>Salamandroidea</taxon>
        <taxon>Salamandridae</taxon>
        <taxon>Pleurodelinae</taxon>
        <taxon>Pleurodeles</taxon>
    </lineage>
</organism>
<evidence type="ECO:0000313" key="2">
    <source>
        <dbReference type="Proteomes" id="UP001066276"/>
    </source>
</evidence>
<proteinExistence type="predicted"/>
<name>A0AAV7V4Z3_PLEWA</name>
<dbReference type="AlphaFoldDB" id="A0AAV7V4Z3"/>
<evidence type="ECO:0000313" key="1">
    <source>
        <dbReference type="EMBL" id="KAJ1195047.1"/>
    </source>
</evidence>
<protein>
    <submittedName>
        <fullName evidence="1">Uncharacterized protein</fullName>
    </submittedName>
</protein>
<dbReference type="Proteomes" id="UP001066276">
    <property type="component" value="Chromosome 2_2"/>
</dbReference>
<dbReference type="EMBL" id="JANPWB010000004">
    <property type="protein sequence ID" value="KAJ1195047.1"/>
    <property type="molecule type" value="Genomic_DNA"/>
</dbReference>
<accession>A0AAV7V4Z3</accession>
<keyword evidence="2" id="KW-1185">Reference proteome</keyword>
<comment type="caution">
    <text evidence="1">The sequence shown here is derived from an EMBL/GenBank/DDBJ whole genome shotgun (WGS) entry which is preliminary data.</text>
</comment>
<sequence>MRADHPLLLPSLTVKRQDTKRPIELQGRLEETLCVTNRNVPRDRSGSAEKLNLDVLPFRGPTVFKKADLGPSVLQKDLLGPSVLKKARPGPSVLQKVYHSII</sequence>
<reference evidence="1" key="1">
    <citation type="journal article" date="2022" name="bioRxiv">
        <title>Sequencing and chromosome-scale assembly of the giantPleurodeles waltlgenome.</title>
        <authorList>
            <person name="Brown T."/>
            <person name="Elewa A."/>
            <person name="Iarovenko S."/>
            <person name="Subramanian E."/>
            <person name="Araus A.J."/>
            <person name="Petzold A."/>
            <person name="Susuki M."/>
            <person name="Suzuki K.-i.T."/>
            <person name="Hayashi T."/>
            <person name="Toyoda A."/>
            <person name="Oliveira C."/>
            <person name="Osipova E."/>
            <person name="Leigh N.D."/>
            <person name="Simon A."/>
            <person name="Yun M.H."/>
        </authorList>
    </citation>
    <scope>NUCLEOTIDE SEQUENCE</scope>
    <source>
        <strain evidence="1">20211129_DDA</strain>
        <tissue evidence="1">Liver</tissue>
    </source>
</reference>